<dbReference type="AlphaFoldDB" id="A0A183F5T2"/>
<reference evidence="3 4" key="1">
    <citation type="submission" date="2018-11" db="EMBL/GenBank/DDBJ databases">
        <authorList>
            <consortium name="Pathogen Informatics"/>
        </authorList>
    </citation>
    <scope>NUCLEOTIDE SEQUENCE [LARGE SCALE GENOMIC DNA]</scope>
</reference>
<protein>
    <submittedName>
        <fullName evidence="5">Protein kinase domain-containing protein</fullName>
    </submittedName>
</protein>
<dbReference type="EMBL" id="UZAH01001696">
    <property type="protein sequence ID" value="VDO19907.1"/>
    <property type="molecule type" value="Genomic_DNA"/>
</dbReference>
<evidence type="ECO:0000313" key="3">
    <source>
        <dbReference type="EMBL" id="VDO19907.1"/>
    </source>
</evidence>
<dbReference type="OrthoDB" id="2152335at2759"/>
<dbReference type="Proteomes" id="UP000050761">
    <property type="component" value="Unassembled WGS sequence"/>
</dbReference>
<dbReference type="PROSITE" id="PS00107">
    <property type="entry name" value="PROTEIN_KINASE_ATP"/>
    <property type="match status" value="1"/>
</dbReference>
<dbReference type="SUPFAM" id="SSF49265">
    <property type="entry name" value="Fibronectin type III"/>
    <property type="match status" value="1"/>
</dbReference>
<dbReference type="InterPro" id="IPR011009">
    <property type="entry name" value="Kinase-like_dom_sf"/>
</dbReference>
<dbReference type="InterPro" id="IPR013783">
    <property type="entry name" value="Ig-like_fold"/>
</dbReference>
<dbReference type="WBParaSite" id="HPBE_0000152401-mRNA-1">
    <property type="protein sequence ID" value="HPBE_0000152401-mRNA-1"/>
    <property type="gene ID" value="HPBE_0000152401"/>
</dbReference>
<dbReference type="CDD" id="cd00063">
    <property type="entry name" value="FN3"/>
    <property type="match status" value="1"/>
</dbReference>
<dbReference type="InterPro" id="IPR003961">
    <property type="entry name" value="FN3_dom"/>
</dbReference>
<evidence type="ECO:0000259" key="2">
    <source>
        <dbReference type="PROSITE" id="PS50011"/>
    </source>
</evidence>
<dbReference type="SUPFAM" id="SSF56112">
    <property type="entry name" value="Protein kinase-like (PK-like)"/>
    <property type="match status" value="1"/>
</dbReference>
<feature type="binding site" evidence="1">
    <location>
        <position position="192"/>
    </location>
    <ligand>
        <name>ATP</name>
        <dbReference type="ChEBI" id="CHEBI:30616"/>
    </ligand>
</feature>
<dbReference type="Gene3D" id="3.30.200.20">
    <property type="entry name" value="Phosphorylase Kinase, domain 1"/>
    <property type="match status" value="1"/>
</dbReference>
<keyword evidence="1" id="KW-0067">ATP-binding</keyword>
<organism evidence="4 5">
    <name type="scientific">Heligmosomoides polygyrus</name>
    <name type="common">Parasitic roundworm</name>
    <dbReference type="NCBI Taxonomy" id="6339"/>
    <lineage>
        <taxon>Eukaryota</taxon>
        <taxon>Metazoa</taxon>
        <taxon>Ecdysozoa</taxon>
        <taxon>Nematoda</taxon>
        <taxon>Chromadorea</taxon>
        <taxon>Rhabditida</taxon>
        <taxon>Rhabditina</taxon>
        <taxon>Rhabditomorpha</taxon>
        <taxon>Strongyloidea</taxon>
        <taxon>Heligmosomidae</taxon>
        <taxon>Heligmosomoides</taxon>
    </lineage>
</organism>
<dbReference type="GO" id="GO:0005524">
    <property type="term" value="F:ATP binding"/>
    <property type="evidence" value="ECO:0007669"/>
    <property type="project" value="UniProtKB-UniRule"/>
</dbReference>
<dbReference type="InterPro" id="IPR000719">
    <property type="entry name" value="Prot_kinase_dom"/>
</dbReference>
<dbReference type="Gene3D" id="2.60.40.10">
    <property type="entry name" value="Immunoglobulins"/>
    <property type="match status" value="1"/>
</dbReference>
<dbReference type="PROSITE" id="PS50011">
    <property type="entry name" value="PROTEIN_KINASE_DOM"/>
    <property type="match status" value="1"/>
</dbReference>
<dbReference type="InterPro" id="IPR036116">
    <property type="entry name" value="FN3_sf"/>
</dbReference>
<evidence type="ECO:0000313" key="4">
    <source>
        <dbReference type="Proteomes" id="UP000050761"/>
    </source>
</evidence>
<gene>
    <name evidence="3" type="ORF">HPBE_LOCUS1525</name>
</gene>
<name>A0A183F5T2_HELPZ</name>
<keyword evidence="1" id="KW-0547">Nucleotide-binding</keyword>
<evidence type="ECO:0000256" key="1">
    <source>
        <dbReference type="PROSITE-ProRule" id="PRU10141"/>
    </source>
</evidence>
<dbReference type="InterPro" id="IPR017441">
    <property type="entry name" value="Protein_kinase_ATP_BS"/>
</dbReference>
<proteinExistence type="predicted"/>
<dbReference type="GO" id="GO:0004672">
    <property type="term" value="F:protein kinase activity"/>
    <property type="evidence" value="ECO:0007669"/>
    <property type="project" value="InterPro"/>
</dbReference>
<evidence type="ECO:0000313" key="5">
    <source>
        <dbReference type="WBParaSite" id="HPBE_0000152401-mRNA-1"/>
    </source>
</evidence>
<keyword evidence="4" id="KW-1185">Reference proteome</keyword>
<accession>A0A183F5T2</accession>
<accession>A0A3P7UCI7</accession>
<sequence>MFSPAVVLESLLEYFGPCDTQRVPTRQEKKKAKSFSCELRNYGDMPHVYAEEKIRRNAHAVVYTNPITERPGAPGRPVVQDQNVDSVRLLWSAPTQDGGSPVRYYTVEMCTDVSRIVEEPKRLVPQEVEPEAVDYDRLDSMVDLSKHRPIDINHLPNDLQAKYIICEELGQGAYGTVYRAIEKATGKTWAAKMVQVTPPSICCSRKNVRRRPINSEQVHTYIAHSNVML</sequence>
<feature type="domain" description="Protein kinase" evidence="2">
    <location>
        <begin position="163"/>
        <end position="229"/>
    </location>
</feature>
<reference evidence="5" key="2">
    <citation type="submission" date="2019-09" db="UniProtKB">
        <authorList>
            <consortium name="WormBaseParasite"/>
        </authorList>
    </citation>
    <scope>IDENTIFICATION</scope>
</reference>